<sequence>MSQRTSVLIIMAMMIISAVSALPISAAFQCPSLLHISGASSVPPHQCPPVAPHQCSLSVSISAAYP</sequence>
<name>A0ABN9F3B7_9NEOB</name>
<evidence type="ECO:0000313" key="3">
    <source>
        <dbReference type="Proteomes" id="UP001162483"/>
    </source>
</evidence>
<proteinExistence type="predicted"/>
<dbReference type="EMBL" id="CATNWA010016117">
    <property type="protein sequence ID" value="CAI9590028.1"/>
    <property type="molecule type" value="Genomic_DNA"/>
</dbReference>
<keyword evidence="1" id="KW-0732">Signal</keyword>
<keyword evidence="3" id="KW-1185">Reference proteome</keyword>
<evidence type="ECO:0000256" key="1">
    <source>
        <dbReference type="SAM" id="SignalP"/>
    </source>
</evidence>
<gene>
    <name evidence="2" type="ORF">SPARVUS_LOCUS10984512</name>
</gene>
<feature type="chain" id="PRO_5045312345" evidence="1">
    <location>
        <begin position="22"/>
        <end position="66"/>
    </location>
</feature>
<feature type="signal peptide" evidence="1">
    <location>
        <begin position="1"/>
        <end position="21"/>
    </location>
</feature>
<evidence type="ECO:0000313" key="2">
    <source>
        <dbReference type="EMBL" id="CAI9590028.1"/>
    </source>
</evidence>
<organism evidence="2 3">
    <name type="scientific">Staurois parvus</name>
    <dbReference type="NCBI Taxonomy" id="386267"/>
    <lineage>
        <taxon>Eukaryota</taxon>
        <taxon>Metazoa</taxon>
        <taxon>Chordata</taxon>
        <taxon>Craniata</taxon>
        <taxon>Vertebrata</taxon>
        <taxon>Euteleostomi</taxon>
        <taxon>Amphibia</taxon>
        <taxon>Batrachia</taxon>
        <taxon>Anura</taxon>
        <taxon>Neobatrachia</taxon>
        <taxon>Ranoidea</taxon>
        <taxon>Ranidae</taxon>
        <taxon>Staurois</taxon>
    </lineage>
</organism>
<accession>A0ABN9F3B7</accession>
<comment type="caution">
    <text evidence="2">The sequence shown here is derived from an EMBL/GenBank/DDBJ whole genome shotgun (WGS) entry which is preliminary data.</text>
</comment>
<reference evidence="2" key="1">
    <citation type="submission" date="2023-05" db="EMBL/GenBank/DDBJ databases">
        <authorList>
            <person name="Stuckert A."/>
        </authorList>
    </citation>
    <scope>NUCLEOTIDE SEQUENCE</scope>
</reference>
<protein>
    <submittedName>
        <fullName evidence="2">Uncharacterized protein</fullName>
    </submittedName>
</protein>
<dbReference type="Proteomes" id="UP001162483">
    <property type="component" value="Unassembled WGS sequence"/>
</dbReference>